<comment type="catalytic activity">
    <reaction evidence="1">
        <text>ATP + protein L-histidine = ADP + protein N-phospho-L-histidine.</text>
        <dbReference type="EC" id="2.7.13.3"/>
    </reaction>
</comment>
<feature type="transmembrane region" description="Helical" evidence="9">
    <location>
        <begin position="20"/>
        <end position="40"/>
    </location>
</feature>
<feature type="region of interest" description="Disordered" evidence="8">
    <location>
        <begin position="643"/>
        <end position="662"/>
    </location>
</feature>
<dbReference type="CDD" id="cd00082">
    <property type="entry name" value="HisKA"/>
    <property type="match status" value="1"/>
</dbReference>
<dbReference type="EC" id="2.7.13.3" evidence="3"/>
<dbReference type="OrthoDB" id="9774458at2"/>
<dbReference type="InterPro" id="IPR036097">
    <property type="entry name" value="HisK_dim/P_sf"/>
</dbReference>
<dbReference type="PANTHER" id="PTHR43711">
    <property type="entry name" value="TWO-COMPONENT HISTIDINE KINASE"/>
    <property type="match status" value="1"/>
</dbReference>
<dbReference type="InterPro" id="IPR003594">
    <property type="entry name" value="HATPase_dom"/>
</dbReference>
<evidence type="ECO:0000259" key="13">
    <source>
        <dbReference type="PROSITE" id="PS50885"/>
    </source>
</evidence>
<dbReference type="eggNOG" id="COG5002">
    <property type="taxonomic scope" value="Bacteria"/>
</dbReference>
<dbReference type="InterPro" id="IPR003661">
    <property type="entry name" value="HisK_dim/P_dom"/>
</dbReference>
<evidence type="ECO:0000256" key="9">
    <source>
        <dbReference type="SAM" id="Phobius"/>
    </source>
</evidence>
<evidence type="ECO:0000313" key="14">
    <source>
        <dbReference type="EMBL" id="ADM09588.1"/>
    </source>
</evidence>
<dbReference type="EMBL" id="CP002156">
    <property type="protein sequence ID" value="ADM09588.1"/>
    <property type="molecule type" value="Genomic_DNA"/>
</dbReference>
<dbReference type="InterPro" id="IPR007891">
    <property type="entry name" value="CHASE3"/>
</dbReference>
<reference evidence="15" key="1">
    <citation type="submission" date="2010-08" db="EMBL/GenBank/DDBJ databases">
        <title>Genome sequence of Parvularcula bermudensis HTCC2503.</title>
        <authorList>
            <person name="Kang D.-M."/>
            <person name="Oh H.-M."/>
            <person name="Cho J.-C."/>
        </authorList>
    </citation>
    <scope>NUCLEOTIDE SEQUENCE [LARGE SCALE GENOMIC DNA]</scope>
    <source>
        <strain evidence="15">ATCC BAA-594 / HTCC2503 / KCTC 12087</strain>
    </source>
</reference>
<comment type="subcellular location">
    <subcellularLocation>
        <location evidence="2">Membrane</location>
    </subcellularLocation>
</comment>
<dbReference type="PROSITE" id="PS50113">
    <property type="entry name" value="PAC"/>
    <property type="match status" value="1"/>
</dbReference>
<dbReference type="SMART" id="SM00091">
    <property type="entry name" value="PAS"/>
    <property type="match status" value="1"/>
</dbReference>
<dbReference type="Gene3D" id="3.30.450.20">
    <property type="entry name" value="PAS domain"/>
    <property type="match status" value="1"/>
</dbReference>
<dbReference type="InterPro" id="IPR005467">
    <property type="entry name" value="His_kinase_dom"/>
</dbReference>
<reference evidence="14 15" key="2">
    <citation type="journal article" date="2011" name="J. Bacteriol.">
        <title>Complete genome sequence of strain HTCC2503T of Parvularcula bermudensis, the type species of the order "Parvularculales" in the class Alphaproteobacteria.</title>
        <authorList>
            <person name="Oh H.M."/>
            <person name="Kang I."/>
            <person name="Vergin K.L."/>
            <person name="Kang D."/>
            <person name="Rhee K.H."/>
            <person name="Giovannoni S.J."/>
            <person name="Cho J.C."/>
        </authorList>
    </citation>
    <scope>NUCLEOTIDE SEQUENCE [LARGE SCALE GENOMIC DNA]</scope>
    <source>
        <strain evidence="15">ATCC BAA-594 / HTCC2503 / KCTC 12087</strain>
    </source>
</reference>
<feature type="compositionally biased region" description="Basic and acidic residues" evidence="8">
    <location>
        <begin position="651"/>
        <end position="662"/>
    </location>
</feature>
<feature type="domain" description="PAC" evidence="12">
    <location>
        <begin position="351"/>
        <end position="403"/>
    </location>
</feature>
<dbReference type="InterPro" id="IPR003660">
    <property type="entry name" value="HAMP_dom"/>
</dbReference>
<proteinExistence type="predicted"/>
<dbReference type="InterPro" id="IPR000700">
    <property type="entry name" value="PAS-assoc_C"/>
</dbReference>
<evidence type="ECO:0000256" key="5">
    <source>
        <dbReference type="ARBA" id="ARBA00022679"/>
    </source>
</evidence>
<evidence type="ECO:0000256" key="2">
    <source>
        <dbReference type="ARBA" id="ARBA00004370"/>
    </source>
</evidence>
<dbReference type="PROSITE" id="PS50885">
    <property type="entry name" value="HAMP"/>
    <property type="match status" value="1"/>
</dbReference>
<dbReference type="NCBIfam" id="TIGR00229">
    <property type="entry name" value="sensory_box"/>
    <property type="match status" value="1"/>
</dbReference>
<dbReference type="SUPFAM" id="SSF55874">
    <property type="entry name" value="ATPase domain of HSP90 chaperone/DNA topoisomerase II/histidine kinase"/>
    <property type="match status" value="1"/>
</dbReference>
<accession>E0TGG9</accession>
<gene>
    <name evidence="14" type="ordered locus">PB2503_07664</name>
</gene>
<dbReference type="eggNOG" id="COG5278">
    <property type="taxonomic scope" value="Bacteria"/>
</dbReference>
<keyword evidence="9" id="KW-1133">Transmembrane helix</keyword>
<name>E0TGG9_PARBH</name>
<keyword evidence="15" id="KW-1185">Reference proteome</keyword>
<dbReference type="Proteomes" id="UP000001302">
    <property type="component" value="Chromosome"/>
</dbReference>
<dbReference type="InterPro" id="IPR001610">
    <property type="entry name" value="PAC"/>
</dbReference>
<keyword evidence="5" id="KW-0808">Transferase</keyword>
<feature type="domain" description="Histidine kinase" evidence="10">
    <location>
        <begin position="421"/>
        <end position="641"/>
    </location>
</feature>
<dbReference type="Pfam" id="PF05227">
    <property type="entry name" value="CHASE3"/>
    <property type="match status" value="1"/>
</dbReference>
<dbReference type="AlphaFoldDB" id="E0TGG9"/>
<dbReference type="GO" id="GO:0006355">
    <property type="term" value="P:regulation of DNA-templated transcription"/>
    <property type="evidence" value="ECO:0007669"/>
    <property type="project" value="InterPro"/>
</dbReference>
<keyword evidence="9" id="KW-0812">Transmembrane</keyword>
<dbReference type="PROSITE" id="PS50109">
    <property type="entry name" value="HIS_KIN"/>
    <property type="match status" value="1"/>
</dbReference>
<dbReference type="InterPro" id="IPR013767">
    <property type="entry name" value="PAS_fold"/>
</dbReference>
<dbReference type="SMART" id="SM00387">
    <property type="entry name" value="HATPase_c"/>
    <property type="match status" value="1"/>
</dbReference>
<evidence type="ECO:0000256" key="7">
    <source>
        <dbReference type="ARBA" id="ARBA00023012"/>
    </source>
</evidence>
<dbReference type="PRINTS" id="PR00344">
    <property type="entry name" value="BCTRLSENSOR"/>
</dbReference>
<evidence type="ECO:0000259" key="12">
    <source>
        <dbReference type="PROSITE" id="PS50113"/>
    </source>
</evidence>
<dbReference type="InterPro" id="IPR004358">
    <property type="entry name" value="Sig_transdc_His_kin-like_C"/>
</dbReference>
<dbReference type="PANTHER" id="PTHR43711:SF26">
    <property type="entry name" value="SENSOR HISTIDINE KINASE RCSC"/>
    <property type="match status" value="1"/>
</dbReference>
<dbReference type="GO" id="GO:0000155">
    <property type="term" value="F:phosphorelay sensor kinase activity"/>
    <property type="evidence" value="ECO:0007669"/>
    <property type="project" value="InterPro"/>
</dbReference>
<evidence type="ECO:0000259" key="11">
    <source>
        <dbReference type="PROSITE" id="PS50112"/>
    </source>
</evidence>
<dbReference type="CDD" id="cd19410">
    <property type="entry name" value="HK9-like_sensor"/>
    <property type="match status" value="1"/>
</dbReference>
<dbReference type="SUPFAM" id="SSF47384">
    <property type="entry name" value="Homodimeric domain of signal transducing histidine kinase"/>
    <property type="match status" value="1"/>
</dbReference>
<evidence type="ECO:0000256" key="1">
    <source>
        <dbReference type="ARBA" id="ARBA00000085"/>
    </source>
</evidence>
<evidence type="ECO:0000256" key="6">
    <source>
        <dbReference type="ARBA" id="ARBA00022777"/>
    </source>
</evidence>
<dbReference type="KEGG" id="pbr:PB2503_07664"/>
<dbReference type="GO" id="GO:0016020">
    <property type="term" value="C:membrane"/>
    <property type="evidence" value="ECO:0007669"/>
    <property type="project" value="UniProtKB-SubCell"/>
</dbReference>
<dbReference type="Pfam" id="PF00512">
    <property type="entry name" value="HisKA"/>
    <property type="match status" value="1"/>
</dbReference>
<dbReference type="InterPro" id="IPR000014">
    <property type="entry name" value="PAS"/>
</dbReference>
<evidence type="ECO:0000313" key="15">
    <source>
        <dbReference type="Proteomes" id="UP000001302"/>
    </source>
</evidence>
<dbReference type="Pfam" id="PF00989">
    <property type="entry name" value="PAS"/>
    <property type="match status" value="1"/>
</dbReference>
<evidence type="ECO:0000256" key="3">
    <source>
        <dbReference type="ARBA" id="ARBA00012438"/>
    </source>
</evidence>
<keyword evidence="6 14" id="KW-0418">Kinase</keyword>
<dbReference type="FunFam" id="3.30.565.10:FF:000006">
    <property type="entry name" value="Sensor histidine kinase WalK"/>
    <property type="match status" value="1"/>
</dbReference>
<evidence type="ECO:0000259" key="10">
    <source>
        <dbReference type="PROSITE" id="PS50109"/>
    </source>
</evidence>
<dbReference type="SMART" id="SM00086">
    <property type="entry name" value="PAC"/>
    <property type="match status" value="1"/>
</dbReference>
<keyword evidence="9" id="KW-0472">Membrane</keyword>
<protein>
    <recommendedName>
        <fullName evidence="3">histidine kinase</fullName>
        <ecNumber evidence="3">2.7.13.3</ecNumber>
    </recommendedName>
</protein>
<dbReference type="Gene3D" id="1.10.287.130">
    <property type="match status" value="1"/>
</dbReference>
<evidence type="ECO:0000256" key="8">
    <source>
        <dbReference type="SAM" id="MobiDB-lite"/>
    </source>
</evidence>
<feature type="domain" description="PAS" evidence="11">
    <location>
        <begin position="277"/>
        <end position="349"/>
    </location>
</feature>
<dbReference type="Pfam" id="PF02518">
    <property type="entry name" value="HATPase_c"/>
    <property type="match status" value="1"/>
</dbReference>
<dbReference type="PROSITE" id="PS50112">
    <property type="entry name" value="PAS"/>
    <property type="match status" value="1"/>
</dbReference>
<dbReference type="HOGENOM" id="CLU_000445_114_61_5"/>
<organism evidence="14 15">
    <name type="scientific">Parvularcula bermudensis (strain ATCC BAA-594 / HTCC2503 / KCTC 12087)</name>
    <dbReference type="NCBI Taxonomy" id="314260"/>
    <lineage>
        <taxon>Bacteria</taxon>
        <taxon>Pseudomonadati</taxon>
        <taxon>Pseudomonadota</taxon>
        <taxon>Alphaproteobacteria</taxon>
        <taxon>Parvularculales</taxon>
        <taxon>Parvularculaceae</taxon>
        <taxon>Parvularcula</taxon>
    </lineage>
</organism>
<evidence type="ECO:0000256" key="4">
    <source>
        <dbReference type="ARBA" id="ARBA00022553"/>
    </source>
</evidence>
<dbReference type="SUPFAM" id="SSF55785">
    <property type="entry name" value="PYP-like sensor domain (PAS domain)"/>
    <property type="match status" value="1"/>
</dbReference>
<dbReference type="Gene3D" id="6.10.340.10">
    <property type="match status" value="1"/>
</dbReference>
<dbReference type="InterPro" id="IPR035965">
    <property type="entry name" value="PAS-like_dom_sf"/>
</dbReference>
<keyword evidence="4" id="KW-0597">Phosphoprotein</keyword>
<dbReference type="InterPro" id="IPR036890">
    <property type="entry name" value="HATPase_C_sf"/>
</dbReference>
<dbReference type="CDD" id="cd00130">
    <property type="entry name" value="PAS"/>
    <property type="match status" value="1"/>
</dbReference>
<keyword evidence="7" id="KW-0902">Two-component regulatory system</keyword>
<sequence>MGGSLQYLIARPWADLPLTAKGLVVIALPLFILMGSLMMLHQASYAEARAEDDVRRAFAIQRDIYQVHALLAEAASGVRGYLLTGQDRFLEPFRRAEGELPETYARLDIAIEDPGVRAAYDVFLDQADQKREGLDALLAQTRQAGNDRNGTAEILQMLIDNKTVLDDLRAQIDVIQALEGALLDERRERVERVRALYLSLTVISALIGLMGSLAAVYLFSTGIVRRVQGLERNAERLERGEPMIAFPPASDEIGRLAEQLDRASELLRAREQAVRDSEERFRLVVEGVQDYGIFALTPEGEVASWNTGAERIKGWQADEILGKHFARFYPSETRGYLPTQMLERARDHGTAEDEGWRVRKDGSRFWANVIVTALRDEAGELRGFAKVTRDITERKQSEEALKAAREAAVLASQAKSEFLSRTSHELRTPMSAIIGFAQVLELDHDDLAPRHQTATTQILKAARHLLSLINDLLDVSSIEAGTQALKLEEVSLLDVLEEAYSLAAPIVKAANLSFQFDQESAQYTVQCDRRRTIQVVLNLLTNAAKYNREGAYVALTVQPDGNDVVVSVTDDGAGIPDERIPRLFTPFDRLGQEKQRRTDGSGLGLALSKSLVETMGGRIGFRNATPPDRGASFWFTLPISRAGRGPEITDPETREEAAGVAE</sequence>
<dbReference type="InterPro" id="IPR050736">
    <property type="entry name" value="Sensor_HK_Regulatory"/>
</dbReference>
<feature type="domain" description="HAMP" evidence="13">
    <location>
        <begin position="221"/>
        <end position="272"/>
    </location>
</feature>
<feature type="transmembrane region" description="Helical" evidence="9">
    <location>
        <begin position="195"/>
        <end position="219"/>
    </location>
</feature>
<dbReference type="RefSeq" id="WP_013300562.1">
    <property type="nucleotide sequence ID" value="NC_014414.1"/>
</dbReference>
<dbReference type="STRING" id="314260.PB2503_07664"/>
<dbReference type="SMART" id="SM00388">
    <property type="entry name" value="HisKA"/>
    <property type="match status" value="1"/>
</dbReference>
<dbReference type="Gene3D" id="3.30.565.10">
    <property type="entry name" value="Histidine kinase-like ATPase, C-terminal domain"/>
    <property type="match status" value="1"/>
</dbReference>